<evidence type="ECO:0000313" key="1">
    <source>
        <dbReference type="EMBL" id="KAH7865270.1"/>
    </source>
</evidence>
<organism evidence="1 2">
    <name type="scientific">Vaccinium darrowii</name>
    <dbReference type="NCBI Taxonomy" id="229202"/>
    <lineage>
        <taxon>Eukaryota</taxon>
        <taxon>Viridiplantae</taxon>
        <taxon>Streptophyta</taxon>
        <taxon>Embryophyta</taxon>
        <taxon>Tracheophyta</taxon>
        <taxon>Spermatophyta</taxon>
        <taxon>Magnoliopsida</taxon>
        <taxon>eudicotyledons</taxon>
        <taxon>Gunneridae</taxon>
        <taxon>Pentapetalae</taxon>
        <taxon>asterids</taxon>
        <taxon>Ericales</taxon>
        <taxon>Ericaceae</taxon>
        <taxon>Vaccinioideae</taxon>
        <taxon>Vaccinieae</taxon>
        <taxon>Vaccinium</taxon>
    </lineage>
</organism>
<comment type="caution">
    <text evidence="1">The sequence shown here is derived from an EMBL/GenBank/DDBJ whole genome shotgun (WGS) entry which is preliminary data.</text>
</comment>
<accession>A0ACB7ZIB5</accession>
<gene>
    <name evidence="1" type="ORF">Vadar_004451</name>
</gene>
<sequence length="201" mass="22455">MEECSNEKSSKRTFQDDNAPVNGKWQDPTVSGCWQCGKSGHFKHDCLSLKRKKTSEKLKASEAKKSKFVAVISVVNTLVDAGDWWVDSGAKKHVCNDKRFFTDYDLVEDGTILYMGNQSTAAVKGKGKVDLEFTFSKTLTLTDVYHVPKVRKNLVSGSLLDKHGFKLVFESGKFVLSKKGTFVGKGHLYEGMFKLNIDNTI</sequence>
<reference evidence="1 2" key="1">
    <citation type="journal article" date="2021" name="Hortic Res">
        <title>High-quality reference genome and annotation aids understanding of berry development for evergreen blueberry (Vaccinium darrowii).</title>
        <authorList>
            <person name="Yu J."/>
            <person name="Hulse-Kemp A.M."/>
            <person name="Babiker E."/>
            <person name="Staton M."/>
        </authorList>
    </citation>
    <scope>NUCLEOTIDE SEQUENCE [LARGE SCALE GENOMIC DNA]</scope>
    <source>
        <strain evidence="2">cv. NJ 8807/NJ 8810</strain>
        <tissue evidence="1">Young leaf</tissue>
    </source>
</reference>
<dbReference type="Proteomes" id="UP000828048">
    <property type="component" value="Chromosome 9"/>
</dbReference>
<protein>
    <submittedName>
        <fullName evidence="1">Uncharacterized protein</fullName>
    </submittedName>
</protein>
<name>A0ACB7ZIB5_9ERIC</name>
<evidence type="ECO:0000313" key="2">
    <source>
        <dbReference type="Proteomes" id="UP000828048"/>
    </source>
</evidence>
<keyword evidence="2" id="KW-1185">Reference proteome</keyword>
<proteinExistence type="predicted"/>
<dbReference type="EMBL" id="CM037159">
    <property type="protein sequence ID" value="KAH7865270.1"/>
    <property type="molecule type" value="Genomic_DNA"/>
</dbReference>